<dbReference type="InterPro" id="IPR027417">
    <property type="entry name" value="P-loop_NTPase"/>
</dbReference>
<dbReference type="SUPFAM" id="SSF52540">
    <property type="entry name" value="P-loop containing nucleoside triphosphate hydrolases"/>
    <property type="match status" value="2"/>
</dbReference>
<dbReference type="SMART" id="SM00174">
    <property type="entry name" value="RHO"/>
    <property type="match status" value="1"/>
</dbReference>
<evidence type="ECO:0000256" key="3">
    <source>
        <dbReference type="ARBA" id="ARBA00023134"/>
    </source>
</evidence>
<comment type="similarity">
    <text evidence="1">Belongs to the small GTPase superfamily. Rab family.</text>
</comment>
<protein>
    <submittedName>
        <fullName evidence="6">Uncharacterized protein</fullName>
    </submittedName>
</protein>
<dbReference type="SMART" id="SM00173">
    <property type="entry name" value="RAS"/>
    <property type="match status" value="2"/>
</dbReference>
<dbReference type="InterPro" id="IPR001806">
    <property type="entry name" value="Small_GTPase"/>
</dbReference>
<evidence type="ECO:0000313" key="7">
    <source>
        <dbReference type="Proteomes" id="UP000275408"/>
    </source>
</evidence>
<evidence type="ECO:0000313" key="6">
    <source>
        <dbReference type="EMBL" id="RMX57193.1"/>
    </source>
</evidence>
<dbReference type="STRING" id="46731.A0A3M6UU24"/>
<dbReference type="SMART" id="SM00176">
    <property type="entry name" value="RAN"/>
    <property type="match status" value="1"/>
</dbReference>
<keyword evidence="5" id="KW-0636">Prenylation</keyword>
<dbReference type="AlphaFoldDB" id="A0A3M6UU24"/>
<organism evidence="6 7">
    <name type="scientific">Pocillopora damicornis</name>
    <name type="common">Cauliflower coral</name>
    <name type="synonym">Millepora damicornis</name>
    <dbReference type="NCBI Taxonomy" id="46731"/>
    <lineage>
        <taxon>Eukaryota</taxon>
        <taxon>Metazoa</taxon>
        <taxon>Cnidaria</taxon>
        <taxon>Anthozoa</taxon>
        <taxon>Hexacorallia</taxon>
        <taxon>Scleractinia</taxon>
        <taxon>Astrocoeniina</taxon>
        <taxon>Pocilloporidae</taxon>
        <taxon>Pocillopora</taxon>
    </lineage>
</organism>
<keyword evidence="2" id="KW-0547">Nucleotide-binding</keyword>
<sequence>MHTFYERYTRVATARTLHASDIEVLKREQNLKIDGLQIPERERRKSDVEMMGEHRLKDIVFCCIKNSPKMRPSTEELAELFQYGRQIPERERRKSDIEMMGEHKLKDIVFCCIKDSPKTRPSAEELAELFQCESKKIQQKERIVKGGKIPKIEVAVLGESGVGKSSLILRYSNHIFFEEIVPTCGLDFKNSTIRLHDREFTLKIVDTAGQEKCQSMVPQLIRNVQGIAIVYDVTNKSSFTKGVPRMHQFIKNCAPDNVSLILVGNKTEERGRVITRKRGENFAKQLGISYIETSAKTGLNVEEMFRMIANDIYGNLDLSDIDVDISSRERESNLDGQQIPERERRKHDIEMMGEHKLKDIVFYCIKDSHKMRPCAERLTKLFRCESERIQQKERIVEGGETANIEVAVLGESGVGKSSLLLRYSDQIFMEKVPSTCGLDFKNSKIRLHDREFTLKIVDTAGQEVFQAMTPQFIRKVQGIAIVYDVTEESSLTEGVPRMYQLIKDYAPDNVSLILVGNKAGEGERVITREEGENFAKNLGISHIETSAKTGLNVEEMFSIITNEIYDNLDLSDIDMYFSDGRDVIKVRNDDPPRERGFLEKISDCFKPGWNWLRGRNDSQRDQARTQWYC</sequence>
<dbReference type="EMBL" id="RCHS01000710">
    <property type="protein sequence ID" value="RMX57193.1"/>
    <property type="molecule type" value="Genomic_DNA"/>
</dbReference>
<gene>
    <name evidence="6" type="ORF">pdam_00017952</name>
</gene>
<evidence type="ECO:0000256" key="5">
    <source>
        <dbReference type="ARBA" id="ARBA00023289"/>
    </source>
</evidence>
<dbReference type="OrthoDB" id="4062651at2759"/>
<evidence type="ECO:0000256" key="2">
    <source>
        <dbReference type="ARBA" id="ARBA00022741"/>
    </source>
</evidence>
<dbReference type="PROSITE" id="PS51421">
    <property type="entry name" value="RAS"/>
    <property type="match status" value="2"/>
</dbReference>
<dbReference type="CDD" id="cd00154">
    <property type="entry name" value="Rab"/>
    <property type="match status" value="2"/>
</dbReference>
<dbReference type="SMART" id="SM00175">
    <property type="entry name" value="RAB"/>
    <property type="match status" value="2"/>
</dbReference>
<evidence type="ECO:0000256" key="1">
    <source>
        <dbReference type="ARBA" id="ARBA00006270"/>
    </source>
</evidence>
<dbReference type="NCBIfam" id="TIGR00231">
    <property type="entry name" value="small_GTP"/>
    <property type="match status" value="2"/>
</dbReference>
<dbReference type="FunFam" id="3.40.50.300:FF:001447">
    <property type="entry name" value="Ras-related protein Rab-1B"/>
    <property type="match status" value="2"/>
</dbReference>
<dbReference type="PRINTS" id="PR00449">
    <property type="entry name" value="RASTRNSFRMNG"/>
</dbReference>
<dbReference type="PANTHER" id="PTHR47980">
    <property type="entry name" value="LD44762P"/>
    <property type="match status" value="1"/>
</dbReference>
<keyword evidence="7" id="KW-1185">Reference proteome</keyword>
<dbReference type="Pfam" id="PF00071">
    <property type="entry name" value="Ras"/>
    <property type="match status" value="2"/>
</dbReference>
<dbReference type="Gene3D" id="3.40.50.300">
    <property type="entry name" value="P-loop containing nucleotide triphosphate hydrolases"/>
    <property type="match status" value="2"/>
</dbReference>
<comment type="caution">
    <text evidence="6">The sequence shown here is derived from an EMBL/GenBank/DDBJ whole genome shotgun (WGS) entry which is preliminary data.</text>
</comment>
<dbReference type="InterPro" id="IPR050305">
    <property type="entry name" value="Small_GTPase_Rab"/>
</dbReference>
<dbReference type="Proteomes" id="UP000275408">
    <property type="component" value="Unassembled WGS sequence"/>
</dbReference>
<dbReference type="PROSITE" id="PS51419">
    <property type="entry name" value="RAB"/>
    <property type="match status" value="2"/>
</dbReference>
<dbReference type="PROSITE" id="PS51420">
    <property type="entry name" value="RHO"/>
    <property type="match status" value="1"/>
</dbReference>
<accession>A0A3M6UU24</accession>
<keyword evidence="4" id="KW-0449">Lipoprotein</keyword>
<keyword evidence="3" id="KW-0342">GTP-binding</keyword>
<name>A0A3M6UU24_POCDA</name>
<evidence type="ECO:0000256" key="4">
    <source>
        <dbReference type="ARBA" id="ARBA00023288"/>
    </source>
</evidence>
<dbReference type="GO" id="GO:0003924">
    <property type="term" value="F:GTPase activity"/>
    <property type="evidence" value="ECO:0007669"/>
    <property type="project" value="InterPro"/>
</dbReference>
<reference evidence="6 7" key="1">
    <citation type="journal article" date="2018" name="Sci. Rep.">
        <title>Comparative analysis of the Pocillopora damicornis genome highlights role of immune system in coral evolution.</title>
        <authorList>
            <person name="Cunning R."/>
            <person name="Bay R.A."/>
            <person name="Gillette P."/>
            <person name="Baker A.C."/>
            <person name="Traylor-Knowles N."/>
        </authorList>
    </citation>
    <scope>NUCLEOTIDE SEQUENCE [LARGE SCALE GENOMIC DNA]</scope>
    <source>
        <strain evidence="6">RSMAS</strain>
        <tissue evidence="6">Whole animal</tissue>
    </source>
</reference>
<proteinExistence type="inferred from homology"/>
<dbReference type="InterPro" id="IPR005225">
    <property type="entry name" value="Small_GTP-bd"/>
</dbReference>
<dbReference type="GO" id="GO:0005525">
    <property type="term" value="F:GTP binding"/>
    <property type="evidence" value="ECO:0007669"/>
    <property type="project" value="UniProtKB-KW"/>
</dbReference>